<evidence type="ECO:0000256" key="2">
    <source>
        <dbReference type="ARBA" id="ARBA00009240"/>
    </source>
</evidence>
<dbReference type="OrthoDB" id="5594015at2759"/>
<evidence type="ECO:0000313" key="14">
    <source>
        <dbReference type="Proteomes" id="UP000727407"/>
    </source>
</evidence>
<evidence type="ECO:0000256" key="7">
    <source>
        <dbReference type="ARBA" id="ARBA00022771"/>
    </source>
</evidence>
<dbReference type="PANTHER" id="PTHR28670:SF1">
    <property type="entry name" value="UV-STIMULATED SCAFFOLD PROTEIN A"/>
    <property type="match status" value="1"/>
</dbReference>
<feature type="non-terminal residue" evidence="13">
    <location>
        <position position="1"/>
    </location>
</feature>
<gene>
    <name evidence="13" type="primary">uvssa</name>
    <name evidence="13" type="ORF">DAT39_013348</name>
</gene>
<dbReference type="InterPro" id="IPR018610">
    <property type="entry name" value="UVSSA"/>
</dbReference>
<feature type="compositionally biased region" description="Acidic residues" evidence="11">
    <location>
        <begin position="385"/>
        <end position="398"/>
    </location>
</feature>
<comment type="subcellular location">
    <subcellularLocation>
        <location evidence="1">Chromosome</location>
    </subcellularLocation>
</comment>
<evidence type="ECO:0000256" key="6">
    <source>
        <dbReference type="ARBA" id="ARBA00022763"/>
    </source>
</evidence>
<evidence type="ECO:0000256" key="5">
    <source>
        <dbReference type="ARBA" id="ARBA00022723"/>
    </source>
</evidence>
<dbReference type="Proteomes" id="UP000727407">
    <property type="component" value="Unassembled WGS sequence"/>
</dbReference>
<evidence type="ECO:0000256" key="1">
    <source>
        <dbReference type="ARBA" id="ARBA00004286"/>
    </source>
</evidence>
<keyword evidence="7" id="KW-0863">Zinc-finger</keyword>
<dbReference type="InterPro" id="IPR049431">
    <property type="entry name" value="UVSSA_C"/>
</dbReference>
<proteinExistence type="inferred from homology"/>
<dbReference type="InterPro" id="IPR049408">
    <property type="entry name" value="UVSSA_N_a-solenoid_rpt"/>
</dbReference>
<feature type="region of interest" description="Disordered" evidence="11">
    <location>
        <begin position="486"/>
        <end position="505"/>
    </location>
</feature>
<feature type="region of interest" description="Disordered" evidence="11">
    <location>
        <begin position="619"/>
        <end position="693"/>
    </location>
</feature>
<dbReference type="GO" id="GO:0008270">
    <property type="term" value="F:zinc ion binding"/>
    <property type="evidence" value="ECO:0007669"/>
    <property type="project" value="UniProtKB-KW"/>
</dbReference>
<keyword evidence="9" id="KW-0175">Coiled coil</keyword>
<dbReference type="PANTHER" id="PTHR28670">
    <property type="entry name" value="UV-STIMULATED SCAFFOLD PROTEIN A"/>
    <property type="match status" value="1"/>
</dbReference>
<dbReference type="GO" id="GO:0000993">
    <property type="term" value="F:RNA polymerase II complex binding"/>
    <property type="evidence" value="ECO:0007669"/>
    <property type="project" value="TreeGrafter"/>
</dbReference>
<dbReference type="Pfam" id="PF20867">
    <property type="entry name" value="UVSSA_N"/>
    <property type="match status" value="1"/>
</dbReference>
<feature type="compositionally biased region" description="Basic and acidic residues" evidence="11">
    <location>
        <begin position="399"/>
        <end position="411"/>
    </location>
</feature>
<dbReference type="GO" id="GO:0009411">
    <property type="term" value="P:response to UV"/>
    <property type="evidence" value="ECO:0007669"/>
    <property type="project" value="InterPro"/>
</dbReference>
<evidence type="ECO:0000256" key="3">
    <source>
        <dbReference type="ARBA" id="ARBA00022111"/>
    </source>
</evidence>
<accession>A0A8J4UKR9</accession>
<feature type="domain" description="UV-stimulated scaffold protein A C-terminal" evidence="12">
    <location>
        <begin position="505"/>
        <end position="610"/>
    </location>
</feature>
<dbReference type="Pfam" id="PF09740">
    <property type="entry name" value="DUF2043"/>
    <property type="match status" value="1"/>
</dbReference>
<keyword evidence="4" id="KW-0158">Chromosome</keyword>
<dbReference type="AlphaFoldDB" id="A0A8J4UKR9"/>
<name>A0A8J4UKR9_CLAMG</name>
<keyword evidence="6" id="KW-0227">DNA damage</keyword>
<keyword evidence="10" id="KW-0234">DNA repair</keyword>
<evidence type="ECO:0000256" key="11">
    <source>
        <dbReference type="SAM" id="MobiDB-lite"/>
    </source>
</evidence>
<feature type="region of interest" description="Disordered" evidence="11">
    <location>
        <begin position="241"/>
        <end position="274"/>
    </location>
</feature>
<evidence type="ECO:0000256" key="8">
    <source>
        <dbReference type="ARBA" id="ARBA00022833"/>
    </source>
</evidence>
<feature type="compositionally biased region" description="Basic and acidic residues" evidence="11">
    <location>
        <begin position="619"/>
        <end position="641"/>
    </location>
</feature>
<comment type="caution">
    <text evidence="13">The sequence shown here is derived from an EMBL/GenBank/DDBJ whole genome shotgun (WGS) entry which is preliminary data.</text>
</comment>
<feature type="region of interest" description="Disordered" evidence="11">
    <location>
        <begin position="381"/>
        <end position="411"/>
    </location>
</feature>
<protein>
    <recommendedName>
        <fullName evidence="3">UV-stimulated scaffold protein A</fullName>
    </recommendedName>
</protein>
<comment type="similarity">
    <text evidence="2">Belongs to the UVSSA family.</text>
</comment>
<feature type="compositionally biased region" description="Acidic residues" evidence="11">
    <location>
        <begin position="258"/>
        <end position="273"/>
    </location>
</feature>
<evidence type="ECO:0000256" key="4">
    <source>
        <dbReference type="ARBA" id="ARBA00022454"/>
    </source>
</evidence>
<feature type="compositionally biased region" description="Basic and acidic residues" evidence="11">
    <location>
        <begin position="241"/>
        <end position="257"/>
    </location>
</feature>
<feature type="region of interest" description="Disordered" evidence="11">
    <location>
        <begin position="425"/>
        <end position="464"/>
    </location>
</feature>
<feature type="compositionally biased region" description="Polar residues" evidence="11">
    <location>
        <begin position="675"/>
        <end position="684"/>
    </location>
</feature>
<evidence type="ECO:0000256" key="10">
    <source>
        <dbReference type="ARBA" id="ARBA00023204"/>
    </source>
</evidence>
<dbReference type="GO" id="GO:0006283">
    <property type="term" value="P:transcription-coupled nucleotide-excision repair"/>
    <property type="evidence" value="ECO:0007669"/>
    <property type="project" value="TreeGrafter"/>
</dbReference>
<feature type="compositionally biased region" description="Basic residues" evidence="11">
    <location>
        <begin position="655"/>
        <end position="671"/>
    </location>
</feature>
<evidence type="ECO:0000259" key="12">
    <source>
        <dbReference type="Pfam" id="PF09740"/>
    </source>
</evidence>
<keyword evidence="8" id="KW-0862">Zinc</keyword>
<keyword evidence="5" id="KW-0479">Metal-binding</keyword>
<organism evidence="13 14">
    <name type="scientific">Clarias magur</name>
    <name type="common">Asian catfish</name>
    <name type="synonym">Macropteronotus magur</name>
    <dbReference type="NCBI Taxonomy" id="1594786"/>
    <lineage>
        <taxon>Eukaryota</taxon>
        <taxon>Metazoa</taxon>
        <taxon>Chordata</taxon>
        <taxon>Craniata</taxon>
        <taxon>Vertebrata</taxon>
        <taxon>Euteleostomi</taxon>
        <taxon>Actinopterygii</taxon>
        <taxon>Neopterygii</taxon>
        <taxon>Teleostei</taxon>
        <taxon>Ostariophysi</taxon>
        <taxon>Siluriformes</taxon>
        <taxon>Clariidae</taxon>
        <taxon>Clarias</taxon>
    </lineage>
</organism>
<reference evidence="13" key="1">
    <citation type="submission" date="2020-07" db="EMBL/GenBank/DDBJ databases">
        <title>Clarias magur genome sequencing, assembly and annotation.</title>
        <authorList>
            <person name="Kushwaha B."/>
            <person name="Kumar R."/>
            <person name="Das P."/>
            <person name="Joshi C.G."/>
            <person name="Kumar D."/>
            <person name="Nagpure N.S."/>
            <person name="Pandey M."/>
            <person name="Agarwal S."/>
            <person name="Srivastava S."/>
            <person name="Singh M."/>
            <person name="Sahoo L."/>
            <person name="Jayasankar P."/>
            <person name="Meher P.K."/>
            <person name="Koringa P.G."/>
            <person name="Iquebal M.A."/>
            <person name="Das S.P."/>
            <person name="Bit A."/>
            <person name="Patnaik S."/>
            <person name="Patel N."/>
            <person name="Shah T.M."/>
            <person name="Hinsu A."/>
            <person name="Jena J.K."/>
        </authorList>
    </citation>
    <scope>NUCLEOTIDE SEQUENCE</scope>
    <source>
        <strain evidence="13">CIFAMagur01</strain>
        <tissue evidence="13">Testis</tissue>
    </source>
</reference>
<dbReference type="GO" id="GO:0005694">
    <property type="term" value="C:chromosome"/>
    <property type="evidence" value="ECO:0007669"/>
    <property type="project" value="UniProtKB-SubCell"/>
</dbReference>
<evidence type="ECO:0000256" key="9">
    <source>
        <dbReference type="ARBA" id="ARBA00023054"/>
    </source>
</evidence>
<keyword evidence="14" id="KW-1185">Reference proteome</keyword>
<sequence>MDQEKRDKLSELVEELTTSGEPQLNQAKMKEVKNICKLSNDYIDHFYHLAMTQLNQDHAEVRFSAFQMATELFSRSHHFRTLLVTNLQEFLELTVETDVEQPLPPPKEVARKLKIQAIQTIQAWQTTYGEAYKKLALGYHFLKQVKKVDFQDVEARTLSERRRQEEKQQRLERIYKGKLEKAKEEMEELTPEIEESLTEMNNCLSLIMPDSFNFFSTEKTTEVRSEQNKDTDVYDEKPCCSKDLKEGGKTAETTKGEEGEEEKEESSGESDMEEAVHEDVFIRSSGLMSHSYRLDLSVSSDLNVKETEENEAVVNTMKDLHRLISNKYLPAIQSWIQVFTKVGVEEQLMKRTTDLKKSLEKVMRKHDELHIDYKARQRRVLKAGEDDDEEDDDDDFEEVPEKEGYEPHIPEHLRAEYGLDSISSSSTSVAELKPSKPVERPAAPPMPSTLSRLKSRRSDEEQDPTCAAATLRVLKQKVATATSASVFGGSAKPTTSSTEQGEEKEKAPVIPFGLDLYYWGEEQPTAGKIIKYSSQHQFWVPNEVEEEVENKELSAQMKSRCITFAGRFQPVEHKCKAPMPNGSLCERQDRVKCPFHGLIIPRDEIGRPINPEDAARLAEEEYKRREEQPDWRDPELMREIEAATGEDLGSSKTYGKGKKAGKGKGKKRKHPNLTDLKQTANTSRSRLEKKVFN</sequence>
<dbReference type="EMBL" id="QNUK01000255">
    <property type="protein sequence ID" value="KAF5896930.1"/>
    <property type="molecule type" value="Genomic_DNA"/>
</dbReference>
<evidence type="ECO:0000313" key="13">
    <source>
        <dbReference type="EMBL" id="KAF5896930.1"/>
    </source>
</evidence>